<name>A0ABT3RUM8_9BACT</name>
<organism evidence="1 2">
    <name type="scientific">Mangrovivirga halotolerans</name>
    <dbReference type="NCBI Taxonomy" id="2993936"/>
    <lineage>
        <taxon>Bacteria</taxon>
        <taxon>Pseudomonadati</taxon>
        <taxon>Bacteroidota</taxon>
        <taxon>Cytophagia</taxon>
        <taxon>Cytophagales</taxon>
        <taxon>Mangrovivirgaceae</taxon>
        <taxon>Mangrovivirga</taxon>
    </lineage>
</organism>
<proteinExistence type="predicted"/>
<evidence type="ECO:0000313" key="2">
    <source>
        <dbReference type="Proteomes" id="UP001209885"/>
    </source>
</evidence>
<accession>A0ABT3RUM8</accession>
<sequence length="198" mass="23491">MNQDYILALQRADLSEWLLHLTKGNEDEAYLDLLSILNSFKINSSKHYQITNFDPEGATCFYDVPLGSLKQLIDTNPNKRKGFGIIVAKRIFWYLGGRPVIYTDSVGLNWPLTEKYRLVNTNLDSIPPIDWSHEREWRFKGDFYLYNEILYNNSINWWWPCVENMDYAKDLLFKFQNINSIYIRELNQTIDRNFNVIS</sequence>
<comment type="caution">
    <text evidence="1">The sequence shown here is derived from an EMBL/GenBank/DDBJ whole genome shotgun (WGS) entry which is preliminary data.</text>
</comment>
<evidence type="ECO:0000313" key="1">
    <source>
        <dbReference type="EMBL" id="MCX2745323.1"/>
    </source>
</evidence>
<dbReference type="EMBL" id="JAPFQN010000009">
    <property type="protein sequence ID" value="MCX2745323.1"/>
    <property type="molecule type" value="Genomic_DNA"/>
</dbReference>
<reference evidence="1 2" key="1">
    <citation type="submission" date="2022-11" db="EMBL/GenBank/DDBJ databases">
        <title>The characterization of three novel Bacteroidetes species and genomic analysis of their roles in tidal elemental geochemical cycles.</title>
        <authorList>
            <person name="Ma K."/>
        </authorList>
    </citation>
    <scope>NUCLEOTIDE SEQUENCE [LARGE SCALE GENOMIC DNA]</scope>
    <source>
        <strain evidence="1 2">M17</strain>
    </source>
</reference>
<dbReference type="RefSeq" id="WP_266057880.1">
    <property type="nucleotide sequence ID" value="NZ_JAPFQN010000009.1"/>
</dbReference>
<protein>
    <submittedName>
        <fullName evidence="1">Uncharacterized protein</fullName>
    </submittedName>
</protein>
<gene>
    <name evidence="1" type="ORF">OO013_15705</name>
</gene>
<keyword evidence="2" id="KW-1185">Reference proteome</keyword>
<dbReference type="Proteomes" id="UP001209885">
    <property type="component" value="Unassembled WGS sequence"/>
</dbReference>